<dbReference type="EMBL" id="FNQE01000019">
    <property type="protein sequence ID" value="SDZ10052.1"/>
    <property type="molecule type" value="Genomic_DNA"/>
</dbReference>
<sequence>MDKSRKLAGSLIKYHRERLGITQKELCSGICVVSHLSKIENNKVDSSPQIIQELFQKLGMNYYDDEDFIKKNQYNFEKFYSNINYHRKTDSIVEEIIKEKDRLINSPLIIDYLLVEAYSDINKHNNIKRLSELEIYMNTQQIGWFYIVKAWNCGKSKEDNVRELLSRSYALLRNSYSLLTLMSLELGEGNFYKAIELGSETISLALIEGNVMAIANVNLLIGNCYAAQNLPDLMLPYYERAKNILFELDRQDLIAAINYNIGATFFESGQHEKALYYLEKSHDKRSMEDYSAFLLYHKLGLVHLRLDSNNKAKDYIEKAKEKLNLLSEDYDVNSLMIEVAELQLENGYLDNPVYLEKLEKLCRILNVQHPKGFYLFHKRMLEQVYCHLRQYKKAYLLK</sequence>
<dbReference type="CDD" id="cd00093">
    <property type="entry name" value="HTH_XRE"/>
    <property type="match status" value="1"/>
</dbReference>
<dbReference type="Pfam" id="PF01381">
    <property type="entry name" value="HTH_3"/>
    <property type="match status" value="1"/>
</dbReference>
<dbReference type="Pfam" id="PF13181">
    <property type="entry name" value="TPR_8"/>
    <property type="match status" value="1"/>
</dbReference>
<evidence type="ECO:0000259" key="1">
    <source>
        <dbReference type="PROSITE" id="PS50943"/>
    </source>
</evidence>
<evidence type="ECO:0000313" key="2">
    <source>
        <dbReference type="EMBL" id="SDZ10052.1"/>
    </source>
</evidence>
<dbReference type="InterPro" id="IPR001387">
    <property type="entry name" value="Cro/C1-type_HTH"/>
</dbReference>
<dbReference type="InterPro" id="IPR010982">
    <property type="entry name" value="Lambda_DNA-bd_dom_sf"/>
</dbReference>
<accession>A0A1H3Q926</accession>
<evidence type="ECO:0000313" key="3">
    <source>
        <dbReference type="Proteomes" id="UP000198625"/>
    </source>
</evidence>
<dbReference type="InterPro" id="IPR011990">
    <property type="entry name" value="TPR-like_helical_dom_sf"/>
</dbReference>
<proteinExistence type="predicted"/>
<dbReference type="Gene3D" id="1.25.40.10">
    <property type="entry name" value="Tetratricopeptide repeat domain"/>
    <property type="match status" value="1"/>
</dbReference>
<dbReference type="STRING" id="415015.SAMN05660462_01849"/>
<feature type="domain" description="HTH cro/C1-type" evidence="1">
    <location>
        <begin position="12"/>
        <end position="69"/>
    </location>
</feature>
<dbReference type="Gene3D" id="1.10.260.40">
    <property type="entry name" value="lambda repressor-like DNA-binding domains"/>
    <property type="match status" value="1"/>
</dbReference>
<protein>
    <submittedName>
        <fullName evidence="2">Helix-turn-helix domain-containing protein</fullName>
    </submittedName>
</protein>
<keyword evidence="3" id="KW-1185">Reference proteome</keyword>
<dbReference type="Pfam" id="PF13424">
    <property type="entry name" value="TPR_12"/>
    <property type="match status" value="1"/>
</dbReference>
<gene>
    <name evidence="2" type="ORF">SAMN05660462_01849</name>
</gene>
<dbReference type="SUPFAM" id="SSF48452">
    <property type="entry name" value="TPR-like"/>
    <property type="match status" value="1"/>
</dbReference>
<name>A0A1H3Q926_9FIRM</name>
<dbReference type="SMART" id="SM00530">
    <property type="entry name" value="HTH_XRE"/>
    <property type="match status" value="1"/>
</dbReference>
<dbReference type="InterPro" id="IPR019734">
    <property type="entry name" value="TPR_rpt"/>
</dbReference>
<organism evidence="2 3">
    <name type="scientific">Proteiniborus ethanoligenes</name>
    <dbReference type="NCBI Taxonomy" id="415015"/>
    <lineage>
        <taxon>Bacteria</taxon>
        <taxon>Bacillati</taxon>
        <taxon>Bacillota</taxon>
        <taxon>Clostridia</taxon>
        <taxon>Eubacteriales</taxon>
        <taxon>Proteiniborus</taxon>
    </lineage>
</organism>
<reference evidence="2 3" key="1">
    <citation type="submission" date="2016-10" db="EMBL/GenBank/DDBJ databases">
        <authorList>
            <person name="de Groot N.N."/>
        </authorList>
    </citation>
    <scope>NUCLEOTIDE SEQUENCE [LARGE SCALE GENOMIC DNA]</scope>
    <source>
        <strain evidence="2 3">DSM 21650</strain>
    </source>
</reference>
<dbReference type="PROSITE" id="PS50943">
    <property type="entry name" value="HTH_CROC1"/>
    <property type="match status" value="1"/>
</dbReference>
<dbReference type="AlphaFoldDB" id="A0A1H3Q926"/>
<dbReference type="GO" id="GO:0003677">
    <property type="term" value="F:DNA binding"/>
    <property type="evidence" value="ECO:0007669"/>
    <property type="project" value="InterPro"/>
</dbReference>
<dbReference type="Proteomes" id="UP000198625">
    <property type="component" value="Unassembled WGS sequence"/>
</dbReference>
<dbReference type="SUPFAM" id="SSF47413">
    <property type="entry name" value="lambda repressor-like DNA-binding domains"/>
    <property type="match status" value="1"/>
</dbReference>
<dbReference type="RefSeq" id="WP_176967932.1">
    <property type="nucleotide sequence ID" value="NZ_FNQE01000019.1"/>
</dbReference>